<evidence type="ECO:0000313" key="2">
    <source>
        <dbReference type="EMBL" id="MEB3430041.1"/>
    </source>
</evidence>
<protein>
    <submittedName>
        <fullName evidence="2">DegV family protein</fullName>
    </submittedName>
</protein>
<sequence length="242" mass="26951">MKKKIDKNISNEELIKLLSESENPPTTAAPSPGDFLNGIKKEGETFCVTISSKLSAAFQNANLAKNLFLEECKKNVHVFDSQSASAGESLIVLKIKEYIDKGFNFNEIVEMVEKFIKNMRTYFVLDSIENLRKNGRLSTIAGFVLELLSIKPVLSGQNGEIKLKAKARGLKAAQKKLLDIVLEDKEKLDGATVVITHFNSEENANRLSEKIKQYTNVKDIYVLKTKLLSSVYADNGGIIISY</sequence>
<name>A0AAW9MSE2_9FIRM</name>
<gene>
    <name evidence="2" type="ORF">VLK81_08580</name>
</gene>
<keyword evidence="1" id="KW-0446">Lipid-binding</keyword>
<dbReference type="NCBIfam" id="TIGR00762">
    <property type="entry name" value="DegV"/>
    <property type="match status" value="1"/>
</dbReference>
<evidence type="ECO:0000256" key="1">
    <source>
        <dbReference type="ARBA" id="ARBA00023121"/>
    </source>
</evidence>
<keyword evidence="3" id="KW-1185">Reference proteome</keyword>
<dbReference type="Pfam" id="PF02645">
    <property type="entry name" value="DegV"/>
    <property type="match status" value="1"/>
</dbReference>
<dbReference type="PANTHER" id="PTHR33434:SF2">
    <property type="entry name" value="FATTY ACID-BINDING PROTEIN TM_1468"/>
    <property type="match status" value="1"/>
</dbReference>
<comment type="caution">
    <text evidence="2">The sequence shown here is derived from an EMBL/GenBank/DDBJ whole genome shotgun (WGS) entry which is preliminary data.</text>
</comment>
<dbReference type="EMBL" id="JAYKOT010000003">
    <property type="protein sequence ID" value="MEB3430041.1"/>
    <property type="molecule type" value="Genomic_DNA"/>
</dbReference>
<reference evidence="2 3" key="1">
    <citation type="submission" date="2024-01" db="EMBL/GenBank/DDBJ databases">
        <title>Complete genome sequence of Citroniella saccharovorans strain M6.X9, isolated from human fecal sample.</title>
        <authorList>
            <person name="Cheng G."/>
            <person name="Westerholm M."/>
            <person name="Schnurer A."/>
        </authorList>
    </citation>
    <scope>NUCLEOTIDE SEQUENCE [LARGE SCALE GENOMIC DNA]</scope>
    <source>
        <strain evidence="2 3">DSM 29873</strain>
    </source>
</reference>
<organism evidence="2 3">
    <name type="scientific">Citroniella saccharovorans</name>
    <dbReference type="NCBI Taxonomy" id="2053367"/>
    <lineage>
        <taxon>Bacteria</taxon>
        <taxon>Bacillati</taxon>
        <taxon>Bacillota</taxon>
        <taxon>Tissierellia</taxon>
        <taxon>Tissierellales</taxon>
        <taxon>Peptoniphilaceae</taxon>
        <taxon>Citroniella</taxon>
    </lineage>
</organism>
<dbReference type="PANTHER" id="PTHR33434">
    <property type="entry name" value="DEGV DOMAIN-CONTAINING PROTEIN DR_1986-RELATED"/>
    <property type="match status" value="1"/>
</dbReference>
<dbReference type="Proteomes" id="UP001357733">
    <property type="component" value="Unassembled WGS sequence"/>
</dbReference>
<dbReference type="PROSITE" id="PS51482">
    <property type="entry name" value="DEGV"/>
    <property type="match status" value="1"/>
</dbReference>
<evidence type="ECO:0000313" key="3">
    <source>
        <dbReference type="Proteomes" id="UP001357733"/>
    </source>
</evidence>
<dbReference type="Gene3D" id="3.40.50.10170">
    <property type="match status" value="1"/>
</dbReference>
<dbReference type="AlphaFoldDB" id="A0AAW9MSE2"/>
<dbReference type="Gene3D" id="3.30.1180.10">
    <property type="match status" value="1"/>
</dbReference>
<dbReference type="GO" id="GO:0008289">
    <property type="term" value="F:lipid binding"/>
    <property type="evidence" value="ECO:0007669"/>
    <property type="project" value="UniProtKB-KW"/>
</dbReference>
<dbReference type="InterPro" id="IPR043168">
    <property type="entry name" value="DegV_C"/>
</dbReference>
<dbReference type="RefSeq" id="WP_324620202.1">
    <property type="nucleotide sequence ID" value="NZ_JAYKOT010000003.1"/>
</dbReference>
<dbReference type="InterPro" id="IPR003797">
    <property type="entry name" value="DegV"/>
</dbReference>
<dbReference type="InterPro" id="IPR050270">
    <property type="entry name" value="DegV_domain_contain"/>
</dbReference>
<accession>A0AAW9MSE2</accession>
<dbReference type="SUPFAM" id="SSF82549">
    <property type="entry name" value="DAK1/DegV-like"/>
    <property type="match status" value="1"/>
</dbReference>
<proteinExistence type="predicted"/>